<evidence type="ECO:0000313" key="3">
    <source>
        <dbReference type="EMBL" id="SDM72519.1"/>
    </source>
</evidence>
<feature type="transmembrane region" description="Helical" evidence="1">
    <location>
        <begin position="52"/>
        <end position="75"/>
    </location>
</feature>
<dbReference type="OrthoDB" id="4382237at2"/>
<name>A0A1G9VK19_ALLAB</name>
<accession>A0A1G9VK19</accession>
<evidence type="ECO:0000259" key="2">
    <source>
        <dbReference type="Pfam" id="PF19701"/>
    </source>
</evidence>
<gene>
    <name evidence="3" type="ORF">SAMN04489726_3084</name>
</gene>
<keyword evidence="1" id="KW-1133">Transmembrane helix</keyword>
<keyword evidence="1" id="KW-0812">Transmembrane</keyword>
<evidence type="ECO:0000256" key="1">
    <source>
        <dbReference type="SAM" id="Phobius"/>
    </source>
</evidence>
<proteinExistence type="predicted"/>
<feature type="domain" description="DUF6199" evidence="2">
    <location>
        <begin position="8"/>
        <end position="68"/>
    </location>
</feature>
<protein>
    <recommendedName>
        <fullName evidence="2">DUF6199 domain-containing protein</fullName>
    </recommendedName>
</protein>
<evidence type="ECO:0000313" key="4">
    <source>
        <dbReference type="Proteomes" id="UP000183376"/>
    </source>
</evidence>
<dbReference type="Pfam" id="PF19701">
    <property type="entry name" value="DUF6199"/>
    <property type="match status" value="1"/>
</dbReference>
<dbReference type="EMBL" id="LT629701">
    <property type="protein sequence ID" value="SDM72519.1"/>
    <property type="molecule type" value="Genomic_DNA"/>
</dbReference>
<dbReference type="Proteomes" id="UP000183376">
    <property type="component" value="Chromosome I"/>
</dbReference>
<organism evidence="3 4">
    <name type="scientific">Allokutzneria albata</name>
    <name type="common">Kibdelosporangium albatum</name>
    <dbReference type="NCBI Taxonomy" id="211114"/>
    <lineage>
        <taxon>Bacteria</taxon>
        <taxon>Bacillati</taxon>
        <taxon>Actinomycetota</taxon>
        <taxon>Actinomycetes</taxon>
        <taxon>Pseudonocardiales</taxon>
        <taxon>Pseudonocardiaceae</taxon>
        <taxon>Allokutzneria</taxon>
    </lineage>
</organism>
<reference evidence="3 4" key="1">
    <citation type="submission" date="2016-10" db="EMBL/GenBank/DDBJ databases">
        <authorList>
            <person name="de Groot N.N."/>
        </authorList>
    </citation>
    <scope>NUCLEOTIDE SEQUENCE [LARGE SCALE GENOMIC DNA]</scope>
    <source>
        <strain evidence="3 4">DSM 44149</strain>
    </source>
</reference>
<keyword evidence="4" id="KW-1185">Reference proteome</keyword>
<dbReference type="AlphaFoldDB" id="A0A1G9VK19"/>
<dbReference type="InterPro" id="IPR045679">
    <property type="entry name" value="DUF6199"/>
</dbReference>
<dbReference type="RefSeq" id="WP_030429443.1">
    <property type="nucleotide sequence ID" value="NZ_JOEF01000007.1"/>
</dbReference>
<keyword evidence="1" id="KW-0472">Membrane</keyword>
<sequence length="183" mass="19384">MIALAVVLALLGVGLLVLASLNPRRVWRRTAAWQFSNPDAVEPSDTAFGCGRVFQVVAGIGMIGFAGFIASVGFAKNSDILPRVQKAAAELSTKDGGLLWEQTGLDTAVNRALGDNSDLDQRLSGARAFQETTVVRYNVTLEKGKQAVCLVVRQGKLLFSSPYAGNVYQPEASAKPGACTPES</sequence>